<dbReference type="AlphaFoldDB" id="A0A3D2XBX9"/>
<dbReference type="InterPro" id="IPR036318">
    <property type="entry name" value="FAD-bd_PCMH-like_sf"/>
</dbReference>
<dbReference type="InterPro" id="IPR016169">
    <property type="entry name" value="FAD-bd_PCMH_sub2"/>
</dbReference>
<evidence type="ECO:0000313" key="14">
    <source>
        <dbReference type="Proteomes" id="UP000262969"/>
    </source>
</evidence>
<dbReference type="GO" id="GO:0005886">
    <property type="term" value="C:plasma membrane"/>
    <property type="evidence" value="ECO:0007669"/>
    <property type="project" value="TreeGrafter"/>
</dbReference>
<keyword evidence="4" id="KW-0677">Repeat</keyword>
<dbReference type="Pfam" id="PF00571">
    <property type="entry name" value="CBS"/>
    <property type="match status" value="2"/>
</dbReference>
<evidence type="ECO:0000256" key="7">
    <source>
        <dbReference type="ARBA" id="ARBA00023136"/>
    </source>
</evidence>
<evidence type="ECO:0000256" key="10">
    <source>
        <dbReference type="SAM" id="Phobius"/>
    </source>
</evidence>
<comment type="subcellular location">
    <subcellularLocation>
        <location evidence="1">Membrane</location>
        <topology evidence="1">Multi-pass membrane protein</topology>
    </subcellularLocation>
</comment>
<reference evidence="13 14" key="1">
    <citation type="journal article" date="2018" name="Nat. Biotechnol.">
        <title>A standardized bacterial taxonomy based on genome phylogeny substantially revises the tree of life.</title>
        <authorList>
            <person name="Parks D.H."/>
            <person name="Chuvochina M."/>
            <person name="Waite D.W."/>
            <person name="Rinke C."/>
            <person name="Skarshewski A."/>
            <person name="Chaumeil P.A."/>
            <person name="Hugenholtz P."/>
        </authorList>
    </citation>
    <scope>NUCLEOTIDE SEQUENCE [LARGE SCALE GENOMIC DNA]</scope>
    <source>
        <strain evidence="13">UBA11728</strain>
    </source>
</reference>
<accession>A0A3D2XBX9</accession>
<feature type="transmembrane region" description="Helical" evidence="10">
    <location>
        <begin position="122"/>
        <end position="144"/>
    </location>
</feature>
<dbReference type="InterPro" id="IPR005170">
    <property type="entry name" value="Transptr-assoc_dom"/>
</dbReference>
<dbReference type="SUPFAM" id="SSF56176">
    <property type="entry name" value="FAD-binding/transporter-associated domain-like"/>
    <property type="match status" value="1"/>
</dbReference>
<evidence type="ECO:0000256" key="2">
    <source>
        <dbReference type="ARBA" id="ARBA00006337"/>
    </source>
</evidence>
<dbReference type="SMART" id="SM01091">
    <property type="entry name" value="CorC_HlyC"/>
    <property type="match status" value="1"/>
</dbReference>
<dbReference type="InterPro" id="IPR046342">
    <property type="entry name" value="CBS_dom_sf"/>
</dbReference>
<keyword evidence="6 8" id="KW-0129">CBS domain</keyword>
<evidence type="ECO:0000256" key="8">
    <source>
        <dbReference type="PROSITE-ProRule" id="PRU00703"/>
    </source>
</evidence>
<dbReference type="InterPro" id="IPR000644">
    <property type="entry name" value="CBS_dom"/>
</dbReference>
<evidence type="ECO:0000256" key="1">
    <source>
        <dbReference type="ARBA" id="ARBA00004141"/>
    </source>
</evidence>
<sequence length="429" mass="48912">MDPVATQLVVLLFLLLLSAFFSSAETSLTTVNKLRIRSMVDQGIKGAKTVSILIENPAKMLSTILIGNNVVNLTASSLATALAISIWDSKAAGIATGILTLLILIFGEITPKTLATIHAEKLAFFFAPIIYFMTQLLTPVIYIVNKMSYLLLFIMRVDPNKKYVTMTENELRTIVDVSHEEGVIESEERKMITNVVDFGDSLAKDVMVPRINMAFASVDMSYSQLIEVFREEQYSRMPVYDENRDDIIGIINLKDVFFFRGDYNEFSIRDYMREPYYTYEYKKTSELLNEMRRESLPMVIVLDEYGATAGLITMEDLLEEIVGEIRDEYDYDEEDVITQLGENEYLADGSAKLDEINEFIGLSLDSEDYDSIAGHIIHLLDHLPEQDEQITENNITYTVTKVEKNRIDKVHIKIELEFYKSNSQDNETN</sequence>
<feature type="transmembrane region" description="Helical" evidence="10">
    <location>
        <begin position="60"/>
        <end position="84"/>
    </location>
</feature>
<evidence type="ECO:0000259" key="11">
    <source>
        <dbReference type="PROSITE" id="PS51371"/>
    </source>
</evidence>
<comment type="similarity">
    <text evidence="2">Belongs to the UPF0053 family.</text>
</comment>
<feature type="domain" description="CNNM transmembrane" evidence="12">
    <location>
        <begin position="1"/>
        <end position="188"/>
    </location>
</feature>
<keyword evidence="7 9" id="KW-0472">Membrane</keyword>
<evidence type="ECO:0000256" key="9">
    <source>
        <dbReference type="PROSITE-ProRule" id="PRU01193"/>
    </source>
</evidence>
<keyword evidence="5 9" id="KW-1133">Transmembrane helix</keyword>
<comment type="caution">
    <text evidence="13">The sequence shown here is derived from an EMBL/GenBank/DDBJ whole genome shotgun (WGS) entry which is preliminary data.</text>
</comment>
<dbReference type="InterPro" id="IPR044751">
    <property type="entry name" value="Ion_transp-like_CBS"/>
</dbReference>
<evidence type="ECO:0000256" key="3">
    <source>
        <dbReference type="ARBA" id="ARBA00022692"/>
    </source>
</evidence>
<proteinExistence type="inferred from homology"/>
<dbReference type="Pfam" id="PF03471">
    <property type="entry name" value="CorC_HlyC"/>
    <property type="match status" value="1"/>
</dbReference>
<dbReference type="PANTHER" id="PTHR22777">
    <property type="entry name" value="HEMOLYSIN-RELATED"/>
    <property type="match status" value="1"/>
</dbReference>
<feature type="transmembrane region" description="Helical" evidence="10">
    <location>
        <begin position="91"/>
        <end position="110"/>
    </location>
</feature>
<dbReference type="Proteomes" id="UP000262969">
    <property type="component" value="Unassembled WGS sequence"/>
</dbReference>
<organism evidence="13 14">
    <name type="scientific">Lachnoclostridium phytofermentans</name>
    <dbReference type="NCBI Taxonomy" id="66219"/>
    <lineage>
        <taxon>Bacteria</taxon>
        <taxon>Bacillati</taxon>
        <taxon>Bacillota</taxon>
        <taxon>Clostridia</taxon>
        <taxon>Lachnospirales</taxon>
        <taxon>Lachnospiraceae</taxon>
    </lineage>
</organism>
<dbReference type="Gene3D" id="3.10.580.10">
    <property type="entry name" value="CBS-domain"/>
    <property type="match status" value="1"/>
</dbReference>
<evidence type="ECO:0000259" key="12">
    <source>
        <dbReference type="PROSITE" id="PS51846"/>
    </source>
</evidence>
<feature type="domain" description="CBS" evidence="11">
    <location>
        <begin position="271"/>
        <end position="328"/>
    </location>
</feature>
<evidence type="ECO:0000256" key="6">
    <source>
        <dbReference type="ARBA" id="ARBA00023122"/>
    </source>
</evidence>
<dbReference type="InterPro" id="IPR002550">
    <property type="entry name" value="CNNM"/>
</dbReference>
<dbReference type="PANTHER" id="PTHR22777:SF17">
    <property type="entry name" value="UPF0053 PROTEIN SLL0260"/>
    <property type="match status" value="1"/>
</dbReference>
<evidence type="ECO:0000313" key="13">
    <source>
        <dbReference type="EMBL" id="HCL04257.1"/>
    </source>
</evidence>
<dbReference type="CDD" id="cd04590">
    <property type="entry name" value="CBS_pair_CorC_HlyC_assoc"/>
    <property type="match status" value="1"/>
</dbReference>
<dbReference type="PROSITE" id="PS51371">
    <property type="entry name" value="CBS"/>
    <property type="match status" value="2"/>
</dbReference>
<evidence type="ECO:0000256" key="5">
    <source>
        <dbReference type="ARBA" id="ARBA00022989"/>
    </source>
</evidence>
<protein>
    <submittedName>
        <fullName evidence="13">Hemolysin</fullName>
    </submittedName>
</protein>
<keyword evidence="3 9" id="KW-0812">Transmembrane</keyword>
<evidence type="ECO:0000256" key="4">
    <source>
        <dbReference type="ARBA" id="ARBA00022737"/>
    </source>
</evidence>
<dbReference type="EMBL" id="DPVV01000583">
    <property type="protein sequence ID" value="HCL04257.1"/>
    <property type="molecule type" value="Genomic_DNA"/>
</dbReference>
<dbReference type="GO" id="GO:0050660">
    <property type="term" value="F:flavin adenine dinucleotide binding"/>
    <property type="evidence" value="ECO:0007669"/>
    <property type="project" value="InterPro"/>
</dbReference>
<dbReference type="Pfam" id="PF01595">
    <property type="entry name" value="CNNM"/>
    <property type="match status" value="1"/>
</dbReference>
<name>A0A3D2XBX9_9FIRM</name>
<dbReference type="FunFam" id="3.10.580.10:FF:000002">
    <property type="entry name" value="Magnesium/cobalt efflux protein CorC"/>
    <property type="match status" value="1"/>
</dbReference>
<gene>
    <name evidence="13" type="ORF">DHW61_17925</name>
</gene>
<dbReference type="PROSITE" id="PS51846">
    <property type="entry name" value="CNNM"/>
    <property type="match status" value="1"/>
</dbReference>
<dbReference type="SUPFAM" id="SSF54631">
    <property type="entry name" value="CBS-domain pair"/>
    <property type="match status" value="1"/>
</dbReference>
<dbReference type="Gene3D" id="3.30.465.10">
    <property type="match status" value="1"/>
</dbReference>
<feature type="domain" description="CBS" evidence="11">
    <location>
        <begin position="207"/>
        <end position="266"/>
    </location>
</feature>